<dbReference type="Gene3D" id="1.50.40.10">
    <property type="entry name" value="Mitochondrial carrier domain"/>
    <property type="match status" value="2"/>
</dbReference>
<dbReference type="GO" id="GO:0031966">
    <property type="term" value="C:mitochondrial membrane"/>
    <property type="evidence" value="ECO:0007669"/>
    <property type="project" value="UniProtKB-SubCell"/>
</dbReference>
<evidence type="ECO:0000256" key="12">
    <source>
        <dbReference type="ARBA" id="ARBA00050799"/>
    </source>
</evidence>
<comment type="catalytic activity">
    <reaction evidence="12">
        <text>thiamine phosphate(out) + thiamine diphosphate(in) = thiamine phosphate(in) + thiamine diphosphate(out)</text>
        <dbReference type="Rhea" id="RHEA:73383"/>
        <dbReference type="ChEBI" id="CHEBI:37575"/>
        <dbReference type="ChEBI" id="CHEBI:58937"/>
    </reaction>
</comment>
<feature type="repeat" description="Solcar" evidence="13">
    <location>
        <begin position="215"/>
        <end position="307"/>
    </location>
</feature>
<accession>A0A9J6FSG4</accession>
<dbReference type="OMA" id="MYVCYGA"/>
<evidence type="ECO:0000256" key="7">
    <source>
        <dbReference type="ARBA" id="ARBA00023128"/>
    </source>
</evidence>
<dbReference type="Pfam" id="PF00153">
    <property type="entry name" value="Mito_carr"/>
    <property type="match status" value="3"/>
</dbReference>
<evidence type="ECO:0000256" key="9">
    <source>
        <dbReference type="ARBA" id="ARBA00037549"/>
    </source>
</evidence>
<evidence type="ECO:0000313" key="16">
    <source>
        <dbReference type="Proteomes" id="UP000821853"/>
    </source>
</evidence>
<sequence length="325" mass="36045">MTGHAGGKDDLGNVDHMVAGAISGFFTRFVCQPFDVVKIRFQLQLDPIKASHPTAKYKGVWRGTLCILREEGVAAFWKGHVPAQMLSVVYGGVQFSSWEYLTRRLEEGLGPSRWQQWNTGAHFACGFASGCIATAVAHPFDVIRTRLVAQMEPKTYPSLGQAVVCMWRQEGGRAFYRGLLPTLLQIGPLSGFQFAFYHGFLHLWEMMLHPESHVTGLSQSAACGALAGFVSKTLVYPLDLIKKRLQVQGFTAEGVRFGRYTGFLHCIRCILLQEGVQGYFKGYLPSALKAMATTSCYFASYEAACEMIRLRHAGREDPSAPYKPV</sequence>
<evidence type="ECO:0000256" key="5">
    <source>
        <dbReference type="ARBA" id="ARBA00022737"/>
    </source>
</evidence>
<evidence type="ECO:0000256" key="2">
    <source>
        <dbReference type="ARBA" id="ARBA00006375"/>
    </source>
</evidence>
<evidence type="ECO:0000256" key="3">
    <source>
        <dbReference type="ARBA" id="ARBA00022448"/>
    </source>
</evidence>
<keyword evidence="5" id="KW-0677">Repeat</keyword>
<proteinExistence type="inferred from homology"/>
<name>A0A9J6FSG4_HAELO</name>
<dbReference type="GO" id="GO:0090422">
    <property type="term" value="F:thiamine pyrophosphate transmembrane transporter activity"/>
    <property type="evidence" value="ECO:0007669"/>
    <property type="project" value="UniProtKB-ARBA"/>
</dbReference>
<reference evidence="15 16" key="1">
    <citation type="journal article" date="2020" name="Cell">
        <title>Large-Scale Comparative Analyses of Tick Genomes Elucidate Their Genetic Diversity and Vector Capacities.</title>
        <authorList>
            <consortium name="Tick Genome and Microbiome Consortium (TIGMIC)"/>
            <person name="Jia N."/>
            <person name="Wang J."/>
            <person name="Shi W."/>
            <person name="Du L."/>
            <person name="Sun Y."/>
            <person name="Zhan W."/>
            <person name="Jiang J.F."/>
            <person name="Wang Q."/>
            <person name="Zhang B."/>
            <person name="Ji P."/>
            <person name="Bell-Sakyi L."/>
            <person name="Cui X.M."/>
            <person name="Yuan T.T."/>
            <person name="Jiang B.G."/>
            <person name="Yang W.F."/>
            <person name="Lam T.T."/>
            <person name="Chang Q.C."/>
            <person name="Ding S.J."/>
            <person name="Wang X.J."/>
            <person name="Zhu J.G."/>
            <person name="Ruan X.D."/>
            <person name="Zhao L."/>
            <person name="Wei J.T."/>
            <person name="Ye R.Z."/>
            <person name="Que T.C."/>
            <person name="Du C.H."/>
            <person name="Zhou Y.H."/>
            <person name="Cheng J.X."/>
            <person name="Dai P.F."/>
            <person name="Guo W.B."/>
            <person name="Han X.H."/>
            <person name="Huang E.J."/>
            <person name="Li L.F."/>
            <person name="Wei W."/>
            <person name="Gao Y.C."/>
            <person name="Liu J.Z."/>
            <person name="Shao H.Z."/>
            <person name="Wang X."/>
            <person name="Wang C.C."/>
            <person name="Yang T.C."/>
            <person name="Huo Q.B."/>
            <person name="Li W."/>
            <person name="Chen H.Y."/>
            <person name="Chen S.E."/>
            <person name="Zhou L.G."/>
            <person name="Ni X.B."/>
            <person name="Tian J.H."/>
            <person name="Sheng Y."/>
            <person name="Liu T."/>
            <person name="Pan Y.S."/>
            <person name="Xia L.Y."/>
            <person name="Li J."/>
            <person name="Zhao F."/>
            <person name="Cao W.C."/>
        </authorList>
    </citation>
    <scope>NUCLEOTIDE SEQUENCE [LARGE SCALE GENOMIC DNA]</scope>
    <source>
        <strain evidence="15">HaeL-2018</strain>
    </source>
</reference>
<comment type="function">
    <text evidence="9">Mitochondrial transporter mediating uptake of thiamine diphosphate into mitochondria. It is not clear if the antiporter activity is affected by the membrane potential or by the proton electrochemical gradient.</text>
</comment>
<dbReference type="OrthoDB" id="18574at2759"/>
<evidence type="ECO:0000256" key="6">
    <source>
        <dbReference type="ARBA" id="ARBA00022989"/>
    </source>
</evidence>
<dbReference type="VEuPathDB" id="VectorBase:HLOH_054271"/>
<dbReference type="InterPro" id="IPR023395">
    <property type="entry name" value="MCP_dom_sf"/>
</dbReference>
<feature type="repeat" description="Solcar" evidence="13">
    <location>
        <begin position="117"/>
        <end position="203"/>
    </location>
</feature>
<evidence type="ECO:0000256" key="11">
    <source>
        <dbReference type="ARBA" id="ARBA00041879"/>
    </source>
</evidence>
<evidence type="ECO:0000256" key="4">
    <source>
        <dbReference type="ARBA" id="ARBA00022692"/>
    </source>
</evidence>
<dbReference type="PRINTS" id="PR00926">
    <property type="entry name" value="MITOCARRIER"/>
</dbReference>
<comment type="subcellular location">
    <subcellularLocation>
        <location evidence="1">Mitochondrion membrane</location>
        <topology evidence="1">Multi-pass membrane protein</topology>
    </subcellularLocation>
</comment>
<evidence type="ECO:0000256" key="10">
    <source>
        <dbReference type="ARBA" id="ARBA00040836"/>
    </source>
</evidence>
<keyword evidence="8 13" id="KW-0472">Membrane</keyword>
<protein>
    <recommendedName>
        <fullName evidence="10">Mitochondrial thiamine pyrophosphate carrier</fullName>
    </recommendedName>
    <alternativeName>
        <fullName evidence="11">Solute carrier family 25 member 19</fullName>
    </alternativeName>
</protein>
<comment type="similarity">
    <text evidence="2 14">Belongs to the mitochondrial carrier (TC 2.A.29) family.</text>
</comment>
<evidence type="ECO:0000256" key="14">
    <source>
        <dbReference type="RuleBase" id="RU000488"/>
    </source>
</evidence>
<dbReference type="Proteomes" id="UP000821853">
    <property type="component" value="Unassembled WGS sequence"/>
</dbReference>
<dbReference type="PANTHER" id="PTHR24089">
    <property type="entry name" value="SOLUTE CARRIER FAMILY 25"/>
    <property type="match status" value="1"/>
</dbReference>
<dbReference type="PROSITE" id="PS50920">
    <property type="entry name" value="SOLCAR"/>
    <property type="match status" value="3"/>
</dbReference>
<organism evidence="15 16">
    <name type="scientific">Haemaphysalis longicornis</name>
    <name type="common">Bush tick</name>
    <dbReference type="NCBI Taxonomy" id="44386"/>
    <lineage>
        <taxon>Eukaryota</taxon>
        <taxon>Metazoa</taxon>
        <taxon>Ecdysozoa</taxon>
        <taxon>Arthropoda</taxon>
        <taxon>Chelicerata</taxon>
        <taxon>Arachnida</taxon>
        <taxon>Acari</taxon>
        <taxon>Parasitiformes</taxon>
        <taxon>Ixodida</taxon>
        <taxon>Ixodoidea</taxon>
        <taxon>Ixodidae</taxon>
        <taxon>Haemaphysalinae</taxon>
        <taxon>Haemaphysalis</taxon>
    </lineage>
</organism>
<evidence type="ECO:0000256" key="13">
    <source>
        <dbReference type="PROSITE-ProRule" id="PRU00282"/>
    </source>
</evidence>
<keyword evidence="6" id="KW-1133">Transmembrane helix</keyword>
<evidence type="ECO:0000313" key="15">
    <source>
        <dbReference type="EMBL" id="KAH9365052.1"/>
    </source>
</evidence>
<keyword evidence="4 13" id="KW-0812">Transmembrane</keyword>
<feature type="repeat" description="Solcar" evidence="13">
    <location>
        <begin position="11"/>
        <end position="104"/>
    </location>
</feature>
<dbReference type="SUPFAM" id="SSF103506">
    <property type="entry name" value="Mitochondrial carrier"/>
    <property type="match status" value="1"/>
</dbReference>
<dbReference type="InterPro" id="IPR002067">
    <property type="entry name" value="MCP"/>
</dbReference>
<dbReference type="FunFam" id="1.50.40.10:FF:000011">
    <property type="entry name" value="Mitochondrial thiamine pyrophosphate carrier 1"/>
    <property type="match status" value="1"/>
</dbReference>
<dbReference type="InterPro" id="IPR018108">
    <property type="entry name" value="MCP_transmembrane"/>
</dbReference>
<keyword evidence="16" id="KW-1185">Reference proteome</keyword>
<keyword evidence="3 14" id="KW-0813">Transport</keyword>
<comment type="caution">
    <text evidence="15">The sequence shown here is derived from an EMBL/GenBank/DDBJ whole genome shotgun (WGS) entry which is preliminary data.</text>
</comment>
<evidence type="ECO:0000256" key="1">
    <source>
        <dbReference type="ARBA" id="ARBA00004225"/>
    </source>
</evidence>
<keyword evidence="7" id="KW-0496">Mitochondrion</keyword>
<dbReference type="EMBL" id="JABSTR010000003">
    <property type="protein sequence ID" value="KAH9365052.1"/>
    <property type="molecule type" value="Genomic_DNA"/>
</dbReference>
<evidence type="ECO:0000256" key="8">
    <source>
        <dbReference type="ARBA" id="ARBA00023136"/>
    </source>
</evidence>
<dbReference type="AlphaFoldDB" id="A0A9J6FSG4"/>
<gene>
    <name evidence="15" type="ORF">HPB48_016410</name>
</gene>